<dbReference type="EMBL" id="JAHIBW010000026">
    <property type="protein sequence ID" value="KAG7297472.1"/>
    <property type="molecule type" value="Genomic_DNA"/>
</dbReference>
<feature type="region of interest" description="Disordered" evidence="2">
    <location>
        <begin position="1"/>
        <end position="26"/>
    </location>
</feature>
<feature type="coiled-coil region" evidence="1">
    <location>
        <begin position="71"/>
        <end position="112"/>
    </location>
</feature>
<keyword evidence="1" id="KW-0175">Coiled coil</keyword>
<gene>
    <name evidence="4" type="ORF">JYU34_019479</name>
</gene>
<evidence type="ECO:0000256" key="2">
    <source>
        <dbReference type="SAM" id="MobiDB-lite"/>
    </source>
</evidence>
<evidence type="ECO:0000313" key="4">
    <source>
        <dbReference type="EMBL" id="KAG7297472.1"/>
    </source>
</evidence>
<accession>A0ABQ7PWW1</accession>
<evidence type="ECO:0000313" key="5">
    <source>
        <dbReference type="Proteomes" id="UP000823941"/>
    </source>
</evidence>
<name>A0ABQ7PWW1_PLUXY</name>
<dbReference type="InterPro" id="IPR057251">
    <property type="entry name" value="FP_C"/>
</dbReference>
<proteinExistence type="predicted"/>
<evidence type="ECO:0000256" key="1">
    <source>
        <dbReference type="SAM" id="Coils"/>
    </source>
</evidence>
<reference evidence="4 5" key="1">
    <citation type="submission" date="2021-06" db="EMBL/GenBank/DDBJ databases">
        <title>A haploid diamondback moth (Plutella xylostella L.) genome assembly resolves 31 chromosomes and identifies a diamide resistance mutation.</title>
        <authorList>
            <person name="Ward C.M."/>
            <person name="Perry K.D."/>
            <person name="Baker G."/>
            <person name="Powis K."/>
            <person name="Heckel D.G."/>
            <person name="Baxter S.W."/>
        </authorList>
    </citation>
    <scope>NUCLEOTIDE SEQUENCE [LARGE SCALE GENOMIC DNA]</scope>
    <source>
        <strain evidence="4 5">LV</strain>
        <tissue evidence="4">Single pupa</tissue>
    </source>
</reference>
<protein>
    <recommendedName>
        <fullName evidence="3">FP protein C-terminal domain-containing protein</fullName>
    </recommendedName>
</protein>
<organism evidence="4 5">
    <name type="scientific">Plutella xylostella</name>
    <name type="common">Diamondback moth</name>
    <name type="synonym">Plutella maculipennis</name>
    <dbReference type="NCBI Taxonomy" id="51655"/>
    <lineage>
        <taxon>Eukaryota</taxon>
        <taxon>Metazoa</taxon>
        <taxon>Ecdysozoa</taxon>
        <taxon>Arthropoda</taxon>
        <taxon>Hexapoda</taxon>
        <taxon>Insecta</taxon>
        <taxon>Pterygota</taxon>
        <taxon>Neoptera</taxon>
        <taxon>Endopterygota</taxon>
        <taxon>Lepidoptera</taxon>
        <taxon>Glossata</taxon>
        <taxon>Ditrysia</taxon>
        <taxon>Yponomeutoidea</taxon>
        <taxon>Plutellidae</taxon>
        <taxon>Plutella</taxon>
    </lineage>
</organism>
<dbReference type="Proteomes" id="UP000823941">
    <property type="component" value="Chromosome 26"/>
</dbReference>
<feature type="domain" description="FP protein C-terminal" evidence="3">
    <location>
        <begin position="220"/>
        <end position="271"/>
    </location>
</feature>
<comment type="caution">
    <text evidence="4">The sequence shown here is derived from an EMBL/GenBank/DDBJ whole genome shotgun (WGS) entry which is preliminary data.</text>
</comment>
<evidence type="ECO:0000259" key="3">
    <source>
        <dbReference type="Pfam" id="PF25298"/>
    </source>
</evidence>
<dbReference type="Pfam" id="PF25298">
    <property type="entry name" value="Baculo_FP_2nd"/>
    <property type="match status" value="1"/>
</dbReference>
<sequence>MDPHIQLSESTSGPNAKRKRVDDSPNDYSSFRDELIKMFEDWTAKQDKQMQKLFPILNGIQTANSTIESSISFLTEQNLDFKKKLEQLEIEIKKKNEYIIFIEDRLEELTRNSRKTTIEIKNVPLNSKETKEGMVKLVENLSKSIELNLDVKDIKDIYKSRSQTEKKSIIVELNSTFTKDNILKSAKAYNIRNKSNKLCAKHLGITSSPDTPIFIAENLTPKASRLYFLARDLKKSRNYKYCWTSYGRVYVRKEDTSPIILIQSEAQVQKMMND</sequence>
<keyword evidence="5" id="KW-1185">Reference proteome</keyword>